<feature type="transmembrane region" description="Helical" evidence="1">
    <location>
        <begin position="12"/>
        <end position="34"/>
    </location>
</feature>
<evidence type="ECO:0000313" key="2">
    <source>
        <dbReference type="EMBL" id="PQJ62774.1"/>
    </source>
</evidence>
<keyword evidence="1" id="KW-0812">Transmembrane</keyword>
<reference evidence="2 3" key="1">
    <citation type="submission" date="2016-12" db="EMBL/GenBank/DDBJ databases">
        <title>Diversity of luminous bacteria.</title>
        <authorList>
            <person name="Yoshizawa S."/>
            <person name="Kogure K."/>
        </authorList>
    </citation>
    <scope>NUCLEOTIDE SEQUENCE [LARGE SCALE GENOMIC DNA]</scope>
    <source>
        <strain evidence="2 3">LC1-200</strain>
    </source>
</reference>
<keyword evidence="1" id="KW-1133">Transmembrane helix</keyword>
<gene>
    <name evidence="2" type="ORF">BTO08_21405</name>
</gene>
<dbReference type="EMBL" id="MSCJ01000003">
    <property type="protein sequence ID" value="PQJ62774.1"/>
    <property type="molecule type" value="Genomic_DNA"/>
</dbReference>
<keyword evidence="1" id="KW-0472">Membrane</keyword>
<comment type="caution">
    <text evidence="2">The sequence shown here is derived from an EMBL/GenBank/DDBJ whole genome shotgun (WGS) entry which is preliminary data.</text>
</comment>
<evidence type="ECO:0000313" key="3">
    <source>
        <dbReference type="Proteomes" id="UP000238730"/>
    </source>
</evidence>
<evidence type="ECO:0000256" key="1">
    <source>
        <dbReference type="SAM" id="Phobius"/>
    </source>
</evidence>
<accession>A0A2S7VKU5</accession>
<dbReference type="RefSeq" id="WP_105062548.1">
    <property type="nucleotide sequence ID" value="NZ_MSCJ01000003.1"/>
</dbReference>
<dbReference type="AlphaFoldDB" id="A0A2S7VKU5"/>
<dbReference type="OrthoDB" id="7061187at2"/>
<name>A0A2S7VKU5_PHOAN</name>
<dbReference type="Proteomes" id="UP000238730">
    <property type="component" value="Unassembled WGS sequence"/>
</dbReference>
<sequence length="154" mass="17571">MEYAKEYTKKEVIIRLSLFASLGFVAIVANSYWFQPMVEDFGNRPHCYEFWGFNGADYVWHILFIGLPLSLFIIVGIAMFPLGIKGIKEGRFPPRSVKVYKRTAIKTGAIAYFKSVICILSPTVVLILSIWGYTQVSDMPPIDKQKLDYSLCQN</sequence>
<feature type="transmembrane region" description="Helical" evidence="1">
    <location>
        <begin position="58"/>
        <end position="82"/>
    </location>
</feature>
<protein>
    <submittedName>
        <fullName evidence="2">Uncharacterized protein</fullName>
    </submittedName>
</protein>
<organism evidence="2 3">
    <name type="scientific">Photobacterium angustum</name>
    <dbReference type="NCBI Taxonomy" id="661"/>
    <lineage>
        <taxon>Bacteria</taxon>
        <taxon>Pseudomonadati</taxon>
        <taxon>Pseudomonadota</taxon>
        <taxon>Gammaproteobacteria</taxon>
        <taxon>Vibrionales</taxon>
        <taxon>Vibrionaceae</taxon>
        <taxon>Photobacterium</taxon>
    </lineage>
</organism>
<proteinExistence type="predicted"/>
<feature type="transmembrane region" description="Helical" evidence="1">
    <location>
        <begin position="111"/>
        <end position="133"/>
    </location>
</feature>